<feature type="compositionally biased region" description="Gly residues" evidence="4">
    <location>
        <begin position="355"/>
        <end position="368"/>
    </location>
</feature>
<keyword evidence="1" id="KW-0677">Repeat</keyword>
<dbReference type="SMART" id="SM00360">
    <property type="entry name" value="RRM"/>
    <property type="match status" value="2"/>
</dbReference>
<feature type="region of interest" description="Disordered" evidence="4">
    <location>
        <begin position="344"/>
        <end position="368"/>
    </location>
</feature>
<evidence type="ECO:0000313" key="7">
    <source>
        <dbReference type="Proteomes" id="UP001152320"/>
    </source>
</evidence>
<dbReference type="AlphaFoldDB" id="A0A9Q1BNX3"/>
<feature type="compositionally biased region" description="Gly residues" evidence="4">
    <location>
        <begin position="380"/>
        <end position="395"/>
    </location>
</feature>
<dbReference type="OrthoDB" id="1875751at2759"/>
<evidence type="ECO:0000256" key="4">
    <source>
        <dbReference type="SAM" id="MobiDB-lite"/>
    </source>
</evidence>
<dbReference type="Gene3D" id="3.30.70.330">
    <property type="match status" value="2"/>
</dbReference>
<dbReference type="GO" id="GO:0003729">
    <property type="term" value="F:mRNA binding"/>
    <property type="evidence" value="ECO:0007669"/>
    <property type="project" value="TreeGrafter"/>
</dbReference>
<protein>
    <submittedName>
        <fullName evidence="6">DAZ-associated protein 1</fullName>
    </submittedName>
</protein>
<dbReference type="SUPFAM" id="SSF54928">
    <property type="entry name" value="RNA-binding domain, RBD"/>
    <property type="match status" value="2"/>
</dbReference>
<evidence type="ECO:0000256" key="3">
    <source>
        <dbReference type="PROSITE-ProRule" id="PRU00176"/>
    </source>
</evidence>
<feature type="compositionally biased region" description="Polar residues" evidence="4">
    <location>
        <begin position="397"/>
        <end position="407"/>
    </location>
</feature>
<proteinExistence type="predicted"/>
<accession>A0A9Q1BNX3</accession>
<sequence>MGDDEVGKLFIGAVDKDTSPEEFKAFFESYGELADWILMTDDITHSGRNRGFGFVKYKDPSNADDVLNGGPVILNGKKLDPKKCTPRNAKGVNRKPQGGEVDAPNKIFVGGIPQGMSEEELSKVFSKYGKINKVKLMMDKSNNTRHKGFGFITFDQDGPAQQLCSMRYVDCGSKKVEIKQAETRFQGGPVFGAPGGYGGGGGNWQGGGQGGGGYGYGQGGGGWGGQQQMGGGGWGPPQQMGNYGQGGFGGGQGGYGGGGRGGNQGGGYGGGYGGAQNGGNYGGGGQGGGYGSGQYGQGGYGGGGQGGYGGGGYGGGYGGGGGGDVYGSGGGGGGNYGPSGGYHHEASGFGPHRGNFGGGPGGMPPHGGYGGDMGGGGYGGGGGGGQDMYGSGGPMSGNYQRMGNNPQFHPYRR</sequence>
<dbReference type="EMBL" id="JAIZAY010000014">
    <property type="protein sequence ID" value="KAJ8030038.1"/>
    <property type="molecule type" value="Genomic_DNA"/>
</dbReference>
<evidence type="ECO:0000259" key="5">
    <source>
        <dbReference type="PROSITE" id="PS50102"/>
    </source>
</evidence>
<name>A0A9Q1BNX3_HOLLE</name>
<comment type="caution">
    <text evidence="6">The sequence shown here is derived from an EMBL/GenBank/DDBJ whole genome shotgun (WGS) entry which is preliminary data.</text>
</comment>
<organism evidence="6 7">
    <name type="scientific">Holothuria leucospilota</name>
    <name type="common">Black long sea cucumber</name>
    <name type="synonym">Mertensiothuria leucospilota</name>
    <dbReference type="NCBI Taxonomy" id="206669"/>
    <lineage>
        <taxon>Eukaryota</taxon>
        <taxon>Metazoa</taxon>
        <taxon>Echinodermata</taxon>
        <taxon>Eleutherozoa</taxon>
        <taxon>Echinozoa</taxon>
        <taxon>Holothuroidea</taxon>
        <taxon>Aspidochirotacea</taxon>
        <taxon>Aspidochirotida</taxon>
        <taxon>Holothuriidae</taxon>
        <taxon>Holothuria</taxon>
    </lineage>
</organism>
<evidence type="ECO:0000313" key="6">
    <source>
        <dbReference type="EMBL" id="KAJ8030038.1"/>
    </source>
</evidence>
<dbReference type="Proteomes" id="UP001152320">
    <property type="component" value="Chromosome 14"/>
</dbReference>
<dbReference type="Pfam" id="PF00076">
    <property type="entry name" value="RRM_1"/>
    <property type="match status" value="2"/>
</dbReference>
<keyword evidence="7" id="KW-1185">Reference proteome</keyword>
<dbReference type="PANTHER" id="PTHR48032:SF6">
    <property type="entry name" value="RNA-BINDING (RRM_RBD_RNP MOTIFS) FAMILY PROTEIN"/>
    <property type="match status" value="1"/>
</dbReference>
<reference evidence="6" key="1">
    <citation type="submission" date="2021-10" db="EMBL/GenBank/DDBJ databases">
        <title>Tropical sea cucumber genome reveals ecological adaptation and Cuvierian tubules defense mechanism.</title>
        <authorList>
            <person name="Chen T."/>
        </authorList>
    </citation>
    <scope>NUCLEOTIDE SEQUENCE</scope>
    <source>
        <strain evidence="6">Nanhai2018</strain>
        <tissue evidence="6">Muscle</tissue>
    </source>
</reference>
<gene>
    <name evidence="6" type="ORF">HOLleu_29608</name>
</gene>
<dbReference type="GO" id="GO:0006417">
    <property type="term" value="P:regulation of translation"/>
    <property type="evidence" value="ECO:0007669"/>
    <property type="project" value="TreeGrafter"/>
</dbReference>
<dbReference type="PANTHER" id="PTHR48032">
    <property type="entry name" value="RNA-BINDING PROTEIN MUSASHI HOMOLOG RBP6"/>
    <property type="match status" value="1"/>
</dbReference>
<dbReference type="InterPro" id="IPR035979">
    <property type="entry name" value="RBD_domain_sf"/>
</dbReference>
<feature type="domain" description="RRM" evidence="5">
    <location>
        <begin position="7"/>
        <end position="91"/>
    </location>
</feature>
<evidence type="ECO:0000256" key="2">
    <source>
        <dbReference type="ARBA" id="ARBA00022884"/>
    </source>
</evidence>
<dbReference type="PRINTS" id="PR01228">
    <property type="entry name" value="EGGSHELL"/>
</dbReference>
<dbReference type="InterPro" id="IPR000504">
    <property type="entry name" value="RRM_dom"/>
</dbReference>
<dbReference type="PROSITE" id="PS50102">
    <property type="entry name" value="RRM"/>
    <property type="match status" value="2"/>
</dbReference>
<feature type="region of interest" description="Disordered" evidence="4">
    <location>
        <begin position="380"/>
        <end position="413"/>
    </location>
</feature>
<keyword evidence="2 3" id="KW-0694">RNA-binding</keyword>
<evidence type="ECO:0000256" key="1">
    <source>
        <dbReference type="ARBA" id="ARBA00022737"/>
    </source>
</evidence>
<dbReference type="InterPro" id="IPR012677">
    <property type="entry name" value="Nucleotide-bd_a/b_plait_sf"/>
</dbReference>
<feature type="domain" description="RRM" evidence="5">
    <location>
        <begin position="105"/>
        <end position="183"/>
    </location>
</feature>